<dbReference type="PROSITE" id="PS50297">
    <property type="entry name" value="ANK_REP_REGION"/>
    <property type="match status" value="2"/>
</dbReference>
<dbReference type="SMART" id="SM00054">
    <property type="entry name" value="EFh"/>
    <property type="match status" value="4"/>
</dbReference>
<dbReference type="Gene3D" id="1.25.40.20">
    <property type="entry name" value="Ankyrin repeat-containing domain"/>
    <property type="match status" value="1"/>
</dbReference>
<keyword evidence="2" id="KW-0677">Repeat</keyword>
<organism evidence="8 9">
    <name type="scientific">Effrenium voratum</name>
    <dbReference type="NCBI Taxonomy" id="2562239"/>
    <lineage>
        <taxon>Eukaryota</taxon>
        <taxon>Sar</taxon>
        <taxon>Alveolata</taxon>
        <taxon>Dinophyceae</taxon>
        <taxon>Suessiales</taxon>
        <taxon>Symbiodiniaceae</taxon>
        <taxon>Effrenium</taxon>
    </lineage>
</organism>
<sequence length="1220" mass="135547">MQLEAKAVPEFKEEDNVLHLLGTECILPEVFADFWRKGTLCDVEIRVADSSFRAHRVVLAASSDYMRARFCIGMADSHEQSIDLPEMPAAAFEAVLDHMYTGKCCIHTEMLVPLLEAASRLQYLRLLEVASRAAEETLSPSNGLRIWEVADQLALTKLLSASKFMCMGNFEDIAMSSEFLFLSAERLLLLLGEDELHIDREEVVFEALRRWRLAQDVVAPETWTALLSKVRFPIMPRGYVLQVRNDPLMQTPEATKALLDAMQDGNYRLDTSQNRPRRRLKFDSSRVVGNSIEFLSNGAEVRSLRDARSFAVASQPLSAENGTFYACLTWYTGSIVYIGVATSPDSLNSWQAWVWNPSHPQFCRHRGGNMERSTNFGSEKVAQGDVIGVLRQGQNLIFIHNGELVHRSKESSSHVMASDLEDEVFPCLGFWASNVQWEVTTFTASVSACAHSLQKNVATTLLAEMQRKALRPNAVIYAVYAELSGPDFFGCLADEATNSLKGTWKGADADASGLLSFTEMSMVLREGNPDLTDKELAVLFREIDTNGDLTVDFKEFARYLNSGSDKSKLQKAKSKEQLTAERCKEEFRRADENSDGKLSREEIATLLRKGNPDMGEQELQLLFKSLDQDGSGQLDFNEFVDYITGSRPEPVEEAIPTPWAGMPVPQAFVERTSIEKAEWRGIFRSQLDDLIVFIKEVLDKAPVQGGERLSWGMVDMYRATEMFVKPLTRSFRCSFAELVATEPQEGDLWDGPSSLRAMDPGEVPKWFVSHWWGTPLMQTAAMLKYHGDQRQAKKPAAMWLDAFALCLHDPEQLFPVPSVMEAAPFLKVLISPKCIGTVFLMDGTGVATGRSWCLLELALSLDMSKDKSTTHFVDIVAWNAQLKKAALLADSGNGDSAEVLDEGGAAFPLDLYIGGYKVAAHKAESRLDIDRKRILHFFASTPEDRWDKVLPPNDSKAYAAVNARLQHRFIAGAFAAAAIKDDDKMLKKMASEHPSFKESCTAYGFHPLHVAAMKGSHEALKVLVDLNCEVDATASDGRTPLFLAAREGHDTTVTQLLKAKADVNKAIGSKSALHASIEGGHITISGNLLDHKANPDSGTGETPLQLAARHDQAAMCGLLLDFKADPLKESPDGRKPFELVRKSEKLADTLKQAALQAHAGQMHKRRPSVHEARMVRDLSQFCSKEVKDSRTRATIQQSSEHRLTSQHGTQTKHGSMARRK</sequence>
<dbReference type="SMART" id="SM00875">
    <property type="entry name" value="BACK"/>
    <property type="match status" value="1"/>
</dbReference>
<dbReference type="InterPro" id="IPR036770">
    <property type="entry name" value="Ankyrin_rpt-contain_sf"/>
</dbReference>
<evidence type="ECO:0000259" key="7">
    <source>
        <dbReference type="PROSITE" id="PS50222"/>
    </source>
</evidence>
<dbReference type="SUPFAM" id="SSF47473">
    <property type="entry name" value="EF-hand"/>
    <property type="match status" value="1"/>
</dbReference>
<dbReference type="InterPro" id="IPR011992">
    <property type="entry name" value="EF-hand-dom_pair"/>
</dbReference>
<dbReference type="CDD" id="cd18186">
    <property type="entry name" value="BTB_POZ_ZBTB_KLHL-like"/>
    <property type="match status" value="1"/>
</dbReference>
<feature type="domain" description="EF-hand" evidence="7">
    <location>
        <begin position="614"/>
        <end position="649"/>
    </location>
</feature>
<dbReference type="Gene3D" id="2.60.120.920">
    <property type="match status" value="1"/>
</dbReference>
<evidence type="ECO:0000256" key="3">
    <source>
        <dbReference type="ARBA" id="ARBA00022837"/>
    </source>
</evidence>
<dbReference type="SMART" id="SM00225">
    <property type="entry name" value="BTB"/>
    <property type="match status" value="1"/>
</dbReference>
<dbReference type="PROSITE" id="PS50088">
    <property type="entry name" value="ANK_REPEAT"/>
    <property type="match status" value="2"/>
</dbReference>
<dbReference type="InterPro" id="IPR002110">
    <property type="entry name" value="Ankyrin_rpt"/>
</dbReference>
<dbReference type="CDD" id="cd15898">
    <property type="entry name" value="EFh_PI-PLC"/>
    <property type="match status" value="1"/>
</dbReference>
<dbReference type="GO" id="GO:0005509">
    <property type="term" value="F:calcium ion binding"/>
    <property type="evidence" value="ECO:0007669"/>
    <property type="project" value="InterPro"/>
</dbReference>
<dbReference type="Pfam" id="PF07707">
    <property type="entry name" value="BACK"/>
    <property type="match status" value="1"/>
</dbReference>
<feature type="domain" description="EF-hand" evidence="7">
    <location>
        <begin position="531"/>
        <end position="566"/>
    </location>
</feature>
<dbReference type="Gene3D" id="3.30.710.10">
    <property type="entry name" value="Potassium Channel Kv1.1, Chain A"/>
    <property type="match status" value="1"/>
</dbReference>
<feature type="domain" description="EF-hand" evidence="7">
    <location>
        <begin position="578"/>
        <end position="613"/>
    </location>
</feature>
<dbReference type="SUPFAM" id="SSF48403">
    <property type="entry name" value="Ankyrin repeat"/>
    <property type="match status" value="1"/>
</dbReference>
<feature type="repeat" description="ANK" evidence="4">
    <location>
        <begin position="1003"/>
        <end position="1035"/>
    </location>
</feature>
<dbReference type="PROSITE" id="PS50097">
    <property type="entry name" value="BTB"/>
    <property type="match status" value="1"/>
</dbReference>
<keyword evidence="1" id="KW-0880">Kelch repeat</keyword>
<dbReference type="InterPro" id="IPR018247">
    <property type="entry name" value="EF_Hand_1_Ca_BS"/>
</dbReference>
<reference evidence="8" key="1">
    <citation type="submission" date="2023-08" db="EMBL/GenBank/DDBJ databases">
        <authorList>
            <person name="Chen Y."/>
            <person name="Shah S."/>
            <person name="Dougan E. K."/>
            <person name="Thang M."/>
            <person name="Chan C."/>
        </authorList>
    </citation>
    <scope>NUCLEOTIDE SEQUENCE</scope>
</reference>
<accession>A0AA36NGG0</accession>
<comment type="caution">
    <text evidence="8">The sequence shown here is derived from an EMBL/GenBank/DDBJ whole genome shotgun (WGS) entry which is preliminary data.</text>
</comment>
<keyword evidence="4" id="KW-0040">ANK repeat</keyword>
<dbReference type="Gene3D" id="1.10.238.10">
    <property type="entry name" value="EF-hand"/>
    <property type="match status" value="2"/>
</dbReference>
<dbReference type="SUPFAM" id="SSF54695">
    <property type="entry name" value="POZ domain"/>
    <property type="match status" value="1"/>
</dbReference>
<dbReference type="SMART" id="SM00248">
    <property type="entry name" value="ANK"/>
    <property type="match status" value="4"/>
</dbReference>
<dbReference type="Proteomes" id="UP001178507">
    <property type="component" value="Unassembled WGS sequence"/>
</dbReference>
<keyword evidence="9" id="KW-1185">Reference proteome</keyword>
<evidence type="ECO:0000313" key="9">
    <source>
        <dbReference type="Proteomes" id="UP001178507"/>
    </source>
</evidence>
<dbReference type="AlphaFoldDB" id="A0AA36NGG0"/>
<feature type="domain" description="BTB" evidence="6">
    <location>
        <begin position="41"/>
        <end position="108"/>
    </location>
</feature>
<dbReference type="Pfam" id="PF00023">
    <property type="entry name" value="Ank"/>
    <property type="match status" value="1"/>
</dbReference>
<evidence type="ECO:0000256" key="4">
    <source>
        <dbReference type="PROSITE-ProRule" id="PRU00023"/>
    </source>
</evidence>
<name>A0AA36NGG0_9DINO</name>
<dbReference type="Pfam" id="PF12796">
    <property type="entry name" value="Ank_2"/>
    <property type="match status" value="1"/>
</dbReference>
<evidence type="ECO:0000259" key="6">
    <source>
        <dbReference type="PROSITE" id="PS50097"/>
    </source>
</evidence>
<dbReference type="InterPro" id="IPR011333">
    <property type="entry name" value="SKP1/BTB/POZ_sf"/>
</dbReference>
<evidence type="ECO:0000313" key="8">
    <source>
        <dbReference type="EMBL" id="CAJ1405514.1"/>
    </source>
</evidence>
<dbReference type="InterPro" id="IPR043136">
    <property type="entry name" value="B30.2/SPRY_sf"/>
</dbReference>
<proteinExistence type="predicted"/>
<keyword evidence="3" id="KW-0106">Calcium</keyword>
<dbReference type="PROSITE" id="PS50222">
    <property type="entry name" value="EF_HAND_2"/>
    <property type="match status" value="3"/>
</dbReference>
<evidence type="ECO:0000256" key="2">
    <source>
        <dbReference type="ARBA" id="ARBA00022737"/>
    </source>
</evidence>
<dbReference type="InterPro" id="IPR000210">
    <property type="entry name" value="BTB/POZ_dom"/>
</dbReference>
<evidence type="ECO:0000256" key="5">
    <source>
        <dbReference type="SAM" id="MobiDB-lite"/>
    </source>
</evidence>
<dbReference type="Pfam" id="PF13499">
    <property type="entry name" value="EF-hand_7"/>
    <property type="match status" value="2"/>
</dbReference>
<gene>
    <name evidence="8" type="ORF">EVOR1521_LOCUS27700</name>
</gene>
<dbReference type="Gene3D" id="1.25.40.420">
    <property type="match status" value="1"/>
</dbReference>
<dbReference type="EMBL" id="CAUJNA010003588">
    <property type="protein sequence ID" value="CAJ1405514.1"/>
    <property type="molecule type" value="Genomic_DNA"/>
</dbReference>
<dbReference type="PANTHER" id="PTHR24412">
    <property type="entry name" value="KELCH PROTEIN"/>
    <property type="match status" value="1"/>
</dbReference>
<protein>
    <submittedName>
        <fullName evidence="8">Uncharacterized protein</fullName>
    </submittedName>
</protein>
<dbReference type="InterPro" id="IPR011705">
    <property type="entry name" value="BACK"/>
</dbReference>
<dbReference type="Pfam" id="PF00651">
    <property type="entry name" value="BTB"/>
    <property type="match status" value="1"/>
</dbReference>
<feature type="repeat" description="ANK" evidence="4">
    <location>
        <begin position="1036"/>
        <end position="1064"/>
    </location>
</feature>
<dbReference type="PROSITE" id="PS00018">
    <property type="entry name" value="EF_HAND_1"/>
    <property type="match status" value="3"/>
</dbReference>
<dbReference type="InterPro" id="IPR002048">
    <property type="entry name" value="EF_hand_dom"/>
</dbReference>
<evidence type="ECO:0000256" key="1">
    <source>
        <dbReference type="ARBA" id="ARBA00022441"/>
    </source>
</evidence>
<feature type="region of interest" description="Disordered" evidence="5">
    <location>
        <begin position="1183"/>
        <end position="1220"/>
    </location>
</feature>
<dbReference type="PANTHER" id="PTHR24412:SF489">
    <property type="entry name" value="RING FINGER DOMAIN AND KELCH REPEAT-CONTAINING PROTEIN DDB_G0271372"/>
    <property type="match status" value="1"/>
</dbReference>